<dbReference type="Pfam" id="PF00589">
    <property type="entry name" value="Phage_integrase"/>
    <property type="match status" value="1"/>
</dbReference>
<keyword evidence="3" id="KW-0233">DNA recombination</keyword>
<name>A0A377Q5W5_9NEIS</name>
<proteinExistence type="predicted"/>
<dbReference type="PANTHER" id="PTHR30349">
    <property type="entry name" value="PHAGE INTEGRASE-RELATED"/>
    <property type="match status" value="1"/>
</dbReference>
<evidence type="ECO:0000259" key="5">
    <source>
        <dbReference type="PROSITE" id="PS51898"/>
    </source>
</evidence>
<keyword evidence="2 4" id="KW-0238">DNA-binding</keyword>
<dbReference type="EMBL" id="SMBT01000009">
    <property type="protein sequence ID" value="TCU84644.1"/>
    <property type="molecule type" value="Genomic_DNA"/>
</dbReference>
<dbReference type="SUPFAM" id="SSF56349">
    <property type="entry name" value="DNA breaking-rejoining enzymes"/>
    <property type="match status" value="1"/>
</dbReference>
<evidence type="ECO:0000313" key="8">
    <source>
        <dbReference type="EMBL" id="TCU84644.1"/>
    </source>
</evidence>
<dbReference type="Gene3D" id="1.10.150.130">
    <property type="match status" value="1"/>
</dbReference>
<dbReference type="EMBL" id="UGHR01000001">
    <property type="protein sequence ID" value="STQ90110.1"/>
    <property type="molecule type" value="Genomic_DNA"/>
</dbReference>
<protein>
    <submittedName>
        <fullName evidence="8">Site-specific recombinase XerD</fullName>
    </submittedName>
    <submittedName>
        <fullName evidence="7">Tyrosine recombinase XerD</fullName>
    </submittedName>
</protein>
<feature type="domain" description="Tyr recombinase" evidence="5">
    <location>
        <begin position="114"/>
        <end position="303"/>
    </location>
</feature>
<dbReference type="InterPro" id="IPR011010">
    <property type="entry name" value="DNA_brk_join_enz"/>
</dbReference>
<dbReference type="InterPro" id="IPR013762">
    <property type="entry name" value="Integrase-like_cat_sf"/>
</dbReference>
<dbReference type="InterPro" id="IPR010998">
    <property type="entry name" value="Integrase_recombinase_N"/>
</dbReference>
<feature type="domain" description="Core-binding (CB)" evidence="6">
    <location>
        <begin position="3"/>
        <end position="81"/>
    </location>
</feature>
<dbReference type="GO" id="GO:0006310">
    <property type="term" value="P:DNA recombination"/>
    <property type="evidence" value="ECO:0007669"/>
    <property type="project" value="UniProtKB-KW"/>
</dbReference>
<dbReference type="OrthoDB" id="7064909at2"/>
<dbReference type="Proteomes" id="UP000295794">
    <property type="component" value="Unassembled WGS sequence"/>
</dbReference>
<accession>A0A377Q5W5</accession>
<dbReference type="Gene3D" id="1.10.443.10">
    <property type="entry name" value="Intergrase catalytic core"/>
    <property type="match status" value="1"/>
</dbReference>
<reference evidence="8 10" key="2">
    <citation type="submission" date="2019-03" db="EMBL/GenBank/DDBJ databases">
        <title>Genomic Encyclopedia of Type Strains, Phase IV (KMG-IV): sequencing the most valuable type-strain genomes for metagenomic binning, comparative biology and taxonomic classification.</title>
        <authorList>
            <person name="Goeker M."/>
        </authorList>
    </citation>
    <scope>NUCLEOTIDE SEQUENCE [LARGE SCALE GENOMIC DNA]</scope>
    <source>
        <strain evidence="8 10">DSM 3764</strain>
    </source>
</reference>
<evidence type="ECO:0000256" key="4">
    <source>
        <dbReference type="PROSITE-ProRule" id="PRU01248"/>
    </source>
</evidence>
<evidence type="ECO:0000313" key="9">
    <source>
        <dbReference type="Proteomes" id="UP000255108"/>
    </source>
</evidence>
<evidence type="ECO:0000313" key="7">
    <source>
        <dbReference type="EMBL" id="STQ90110.1"/>
    </source>
</evidence>
<evidence type="ECO:0000259" key="6">
    <source>
        <dbReference type="PROSITE" id="PS51900"/>
    </source>
</evidence>
<dbReference type="RefSeq" id="WP_115226488.1">
    <property type="nucleotide sequence ID" value="NZ_CAWOLO010000009.1"/>
</dbReference>
<dbReference type="CDD" id="cd00397">
    <property type="entry name" value="DNA_BRE_C"/>
    <property type="match status" value="1"/>
</dbReference>
<evidence type="ECO:0000256" key="1">
    <source>
        <dbReference type="ARBA" id="ARBA00022908"/>
    </source>
</evidence>
<dbReference type="AlphaFoldDB" id="A0A377Q5W5"/>
<sequence length="310" mass="35750">MSINLSDLVQMYLEEKYLRPATRDNYILVAHLFSKDVGHIDVDKIARKHLIAWRDAVLLRCKPISWNTYYRHFSVLMGFAVRAGVIQESPCEGFKSIRIGKRGKKTIPVHARQRVLHRLDAEEEKSDEGDVSRFYPQYFWRATVMTLSMTGMRLGQLVGIIWDDVDFEMMQIRLESETSKNHREWYVPIPEQLKPSLLVLLWHVKSVGLFGYDRQVFNVHDHNSKNILRKKMTRAAVKSFFRRISASIDAPISSHRYRHTLATVLVNNVSNIRIAQEILGHSSIEVTAGYVEADHATMAMALNKASVIMV</sequence>
<organism evidence="7 9">
    <name type="scientific">Iodobacter fluviatilis</name>
    <dbReference type="NCBI Taxonomy" id="537"/>
    <lineage>
        <taxon>Bacteria</taxon>
        <taxon>Pseudomonadati</taxon>
        <taxon>Pseudomonadota</taxon>
        <taxon>Betaproteobacteria</taxon>
        <taxon>Neisseriales</taxon>
        <taxon>Chitinibacteraceae</taxon>
        <taxon>Iodobacter</taxon>
    </lineage>
</organism>
<evidence type="ECO:0000256" key="2">
    <source>
        <dbReference type="ARBA" id="ARBA00023125"/>
    </source>
</evidence>
<dbReference type="Proteomes" id="UP000255108">
    <property type="component" value="Unassembled WGS sequence"/>
</dbReference>
<dbReference type="InterPro" id="IPR044068">
    <property type="entry name" value="CB"/>
</dbReference>
<keyword evidence="10" id="KW-1185">Reference proteome</keyword>
<dbReference type="GO" id="GO:0003677">
    <property type="term" value="F:DNA binding"/>
    <property type="evidence" value="ECO:0007669"/>
    <property type="project" value="UniProtKB-UniRule"/>
</dbReference>
<evidence type="ECO:0000256" key="3">
    <source>
        <dbReference type="ARBA" id="ARBA00023172"/>
    </source>
</evidence>
<evidence type="ECO:0000313" key="10">
    <source>
        <dbReference type="Proteomes" id="UP000295794"/>
    </source>
</evidence>
<keyword evidence="1" id="KW-0229">DNA integration</keyword>
<dbReference type="PROSITE" id="PS51898">
    <property type="entry name" value="TYR_RECOMBINASE"/>
    <property type="match status" value="1"/>
</dbReference>
<dbReference type="InterPro" id="IPR002104">
    <property type="entry name" value="Integrase_catalytic"/>
</dbReference>
<reference evidence="7 9" key="1">
    <citation type="submission" date="2018-06" db="EMBL/GenBank/DDBJ databases">
        <authorList>
            <consortium name="Pathogen Informatics"/>
            <person name="Doyle S."/>
        </authorList>
    </citation>
    <scope>NUCLEOTIDE SEQUENCE [LARGE SCALE GENOMIC DNA]</scope>
    <source>
        <strain evidence="7 9">NCTC11159</strain>
    </source>
</reference>
<gene>
    <name evidence="7" type="primary">xerD_1</name>
    <name evidence="8" type="ORF">EV682_109169</name>
    <name evidence="7" type="ORF">NCTC11159_01168</name>
</gene>
<dbReference type="GO" id="GO:0015074">
    <property type="term" value="P:DNA integration"/>
    <property type="evidence" value="ECO:0007669"/>
    <property type="project" value="UniProtKB-KW"/>
</dbReference>
<dbReference type="PROSITE" id="PS51900">
    <property type="entry name" value="CB"/>
    <property type="match status" value="1"/>
</dbReference>
<dbReference type="InterPro" id="IPR050090">
    <property type="entry name" value="Tyrosine_recombinase_XerCD"/>
</dbReference>